<name>A0A161SL13_9FLAO</name>
<accession>A0A161SL13</accession>
<evidence type="ECO:0000313" key="1">
    <source>
        <dbReference type="EMBL" id="KZE82855.1"/>
    </source>
</evidence>
<gene>
    <name evidence="1" type="ORF">AV926_06360</name>
</gene>
<dbReference type="AlphaFoldDB" id="A0A161SL13"/>
<evidence type="ECO:0000313" key="2">
    <source>
        <dbReference type="Proteomes" id="UP000076630"/>
    </source>
</evidence>
<sequence length="317" mass="35915">MTYNDKTVVYTQEIYNYSHTNKEFNPEKSVKNNDKLLTGNTWMDRITLTTSPVDRWNSGSSIGPGHYLDYESMIELDDWNRGGSSSGGGGTGSAVVISPAPEDKIIIDKTFEDNKCVKDIYDKLGGTEIGKRFIDPFKLNTGISLSYKIEYYNRESHGYTISVPKKSHQYQIAINGNYLQRSKVDIAKTIIHETIHANILAYLHSKSIGFATDNPEFSEIWDTYTDLTLQEKALIKKEGNDSFHHEYMAEKYIEVLVMGMKQYLGNSNNFTDAELGAFAWGGLMGTKIYKSLPSREKSSILTNYERAKTKGERNSCY</sequence>
<protein>
    <recommendedName>
        <fullName evidence="3">SprT-like family protein</fullName>
    </recommendedName>
</protein>
<dbReference type="OrthoDB" id="1450227at2"/>
<keyword evidence="2" id="KW-1185">Reference proteome</keyword>
<evidence type="ECO:0008006" key="3">
    <source>
        <dbReference type="Google" id="ProtNLM"/>
    </source>
</evidence>
<dbReference type="Proteomes" id="UP000076630">
    <property type="component" value="Unassembled WGS sequence"/>
</dbReference>
<organism evidence="1 2">
    <name type="scientific">Myroides marinus</name>
    <dbReference type="NCBI Taxonomy" id="703342"/>
    <lineage>
        <taxon>Bacteria</taxon>
        <taxon>Pseudomonadati</taxon>
        <taxon>Bacteroidota</taxon>
        <taxon>Flavobacteriia</taxon>
        <taxon>Flavobacteriales</taxon>
        <taxon>Flavobacteriaceae</taxon>
        <taxon>Myroides</taxon>
    </lineage>
</organism>
<reference evidence="1 2" key="1">
    <citation type="submission" date="2016-01" db="EMBL/GenBank/DDBJ databases">
        <title>Whole genome sequencing of Myroides marinus L41.</title>
        <authorList>
            <person name="Hong K.W."/>
        </authorList>
    </citation>
    <scope>NUCLEOTIDE SEQUENCE [LARGE SCALE GENOMIC DNA]</scope>
    <source>
        <strain evidence="1 2">L41</strain>
    </source>
</reference>
<dbReference type="EMBL" id="LQNU01000042">
    <property type="protein sequence ID" value="KZE82855.1"/>
    <property type="molecule type" value="Genomic_DNA"/>
</dbReference>
<comment type="caution">
    <text evidence="1">The sequence shown here is derived from an EMBL/GenBank/DDBJ whole genome shotgun (WGS) entry which is preliminary data.</text>
</comment>
<proteinExistence type="predicted"/>
<dbReference type="RefSeq" id="WP_052243594.1">
    <property type="nucleotide sequence ID" value="NZ_JWJO01000055.1"/>
</dbReference>